<comment type="caution">
    <text evidence="1">The sequence shown here is derived from an EMBL/GenBank/DDBJ whole genome shotgun (WGS) entry which is preliminary data.</text>
</comment>
<sequence length="103" mass="11926">MPAFLDKQVRLSTEDAKETRLVTSIHWVIEAVNGQLKNRRALNNNVPNVQIPYIGDYVKIVCEILNAFHPARFNNMEDENVIAQQMLDIVKKPNYLQQTLFND</sequence>
<dbReference type="AlphaFoldDB" id="A0A8X6SHB5"/>
<organism evidence="1 2">
    <name type="scientific">Trichonephila clavipes</name>
    <name type="common">Golden silk orbweaver</name>
    <name type="synonym">Nephila clavipes</name>
    <dbReference type="NCBI Taxonomy" id="2585209"/>
    <lineage>
        <taxon>Eukaryota</taxon>
        <taxon>Metazoa</taxon>
        <taxon>Ecdysozoa</taxon>
        <taxon>Arthropoda</taxon>
        <taxon>Chelicerata</taxon>
        <taxon>Arachnida</taxon>
        <taxon>Araneae</taxon>
        <taxon>Araneomorphae</taxon>
        <taxon>Entelegynae</taxon>
        <taxon>Araneoidea</taxon>
        <taxon>Nephilidae</taxon>
        <taxon>Trichonephila</taxon>
    </lineage>
</organism>
<name>A0A8X6SHB5_TRICX</name>
<keyword evidence="2" id="KW-1185">Reference proteome</keyword>
<reference evidence="1" key="1">
    <citation type="submission" date="2020-08" db="EMBL/GenBank/DDBJ databases">
        <title>Multicomponent nature underlies the extraordinary mechanical properties of spider dragline silk.</title>
        <authorList>
            <person name="Kono N."/>
            <person name="Nakamura H."/>
            <person name="Mori M."/>
            <person name="Yoshida Y."/>
            <person name="Ohtoshi R."/>
            <person name="Malay A.D."/>
            <person name="Moran D.A.P."/>
            <person name="Tomita M."/>
            <person name="Numata K."/>
            <person name="Arakawa K."/>
        </authorList>
    </citation>
    <scope>NUCLEOTIDE SEQUENCE</scope>
</reference>
<evidence type="ECO:0000313" key="1">
    <source>
        <dbReference type="EMBL" id="GFY08436.1"/>
    </source>
</evidence>
<protein>
    <submittedName>
        <fullName evidence="1">DDE Tnp4 domain-containing protein</fullName>
    </submittedName>
</protein>
<proteinExistence type="predicted"/>
<gene>
    <name evidence="1" type="primary">EVAR_34255_1</name>
    <name evidence="1" type="ORF">TNCV_1358401</name>
</gene>
<evidence type="ECO:0000313" key="2">
    <source>
        <dbReference type="Proteomes" id="UP000887159"/>
    </source>
</evidence>
<dbReference type="Proteomes" id="UP000887159">
    <property type="component" value="Unassembled WGS sequence"/>
</dbReference>
<accession>A0A8X6SHB5</accession>
<dbReference type="EMBL" id="BMAU01021280">
    <property type="protein sequence ID" value="GFY08436.1"/>
    <property type="molecule type" value="Genomic_DNA"/>
</dbReference>